<dbReference type="Gene3D" id="1.50.10.160">
    <property type="match status" value="1"/>
</dbReference>
<dbReference type="InterPro" id="IPR050148">
    <property type="entry name" value="Terpene_synthase-like"/>
</dbReference>
<dbReference type="PANTHER" id="PTHR31739">
    <property type="entry name" value="ENT-COPALYL DIPHOSPHATE SYNTHASE, CHLOROPLASTIC"/>
    <property type="match status" value="1"/>
</dbReference>
<dbReference type="InterPro" id="IPR032696">
    <property type="entry name" value="SQ_cyclase_C"/>
</dbReference>
<organism evidence="2 3">
    <name type="scientific">Actinomadura keratinilytica</name>
    <dbReference type="NCBI Taxonomy" id="547461"/>
    <lineage>
        <taxon>Bacteria</taxon>
        <taxon>Bacillati</taxon>
        <taxon>Actinomycetota</taxon>
        <taxon>Actinomycetes</taxon>
        <taxon>Streptosporangiales</taxon>
        <taxon>Thermomonosporaceae</taxon>
        <taxon>Actinomadura</taxon>
    </lineage>
</organism>
<dbReference type="Proteomes" id="UP001500266">
    <property type="component" value="Unassembled WGS sequence"/>
</dbReference>
<gene>
    <name evidence="2" type="ORF">GCM10022416_45000</name>
</gene>
<dbReference type="InterPro" id="IPR008930">
    <property type="entry name" value="Terpenoid_cyclase/PrenylTrfase"/>
</dbReference>
<dbReference type="SUPFAM" id="SSF48239">
    <property type="entry name" value="Terpenoid cyclases/Protein prenyltransferases"/>
    <property type="match status" value="1"/>
</dbReference>
<protein>
    <recommendedName>
        <fullName evidence="1">Squalene cyclase C-terminal domain-containing protein</fullName>
    </recommendedName>
</protein>
<dbReference type="Pfam" id="PF13243">
    <property type="entry name" value="SQHop_cyclase_C"/>
    <property type="match status" value="1"/>
</dbReference>
<dbReference type="EMBL" id="BAABDO010000080">
    <property type="protein sequence ID" value="GAA4149547.1"/>
    <property type="molecule type" value="Genomic_DNA"/>
</dbReference>
<evidence type="ECO:0000313" key="3">
    <source>
        <dbReference type="Proteomes" id="UP001500266"/>
    </source>
</evidence>
<feature type="domain" description="Squalene cyclase C-terminal" evidence="1">
    <location>
        <begin position="484"/>
        <end position="560"/>
    </location>
</feature>
<name>A0ABP7Z8B2_9ACTN</name>
<sequence length="638" mass="67576">MQRLETLRQDEVTARTEPVDRCRRLIGPLRASSPGEAAYPNARPATAPAYTAALTTRASCEPHHPLPRHGRLERAVTVGDAISVRTASADTGGPSGRGADLAAAARELVGGLLAEPWGQVSPSIYETGKLVTLAPWLTGHGRRVRYLLAEQRPDGGWGAPGGYAMVPTLSAVEALLTSVDRDKGSAQAAEPGELLAAAGRGLRLLERLLPTLDADGVPDMPAVDLIAASLIGSINRLLDDLERTRPDLVRDSWSPGLRLGLPPGLDDSRLVKIRKVLAAGIAPPDKVVHALETVADLARGTGAVRPAGTGTVGASPAATAAWLDERSAGDPGNPARIFLETVVSRHDGLAPCGYPITVFERGWVLSILARAGLVSSVPADLRTSLEDTLGPAGTPAAEGLPADADTSSGALYALALLGAPRPPDPLWTYETETHFCTWPGEDGFSVTTNAHALEAFGAYLRHVTANGASRATGNGGPVPVERYRATVEKLASVLCRNQHADGSWTDRWHVSPYYATMSCVLALERFGGPRAAAAVEQARRWVLDTRRPDGSWGLWEGTAEETAYAVQTLLPSADASEELRKVVARADEFLLTHEVGQNGYGAGPALWHDKDLYHPTAIVRASVLAARHLAHRHLNTEV</sequence>
<evidence type="ECO:0000313" key="2">
    <source>
        <dbReference type="EMBL" id="GAA4149547.1"/>
    </source>
</evidence>
<reference evidence="3" key="1">
    <citation type="journal article" date="2019" name="Int. J. Syst. Evol. Microbiol.">
        <title>The Global Catalogue of Microorganisms (GCM) 10K type strain sequencing project: providing services to taxonomists for standard genome sequencing and annotation.</title>
        <authorList>
            <consortium name="The Broad Institute Genomics Platform"/>
            <consortium name="The Broad Institute Genome Sequencing Center for Infectious Disease"/>
            <person name="Wu L."/>
            <person name="Ma J."/>
        </authorList>
    </citation>
    <scope>NUCLEOTIDE SEQUENCE [LARGE SCALE GENOMIC DNA]</scope>
    <source>
        <strain evidence="3">JCM 17316</strain>
    </source>
</reference>
<dbReference type="PANTHER" id="PTHR31739:SF25">
    <property type="entry name" value="(E,E)-GERANYLLINALOOL SYNTHASE"/>
    <property type="match status" value="1"/>
</dbReference>
<keyword evidence="3" id="KW-1185">Reference proteome</keyword>
<accession>A0ABP7Z8B2</accession>
<comment type="caution">
    <text evidence="2">The sequence shown here is derived from an EMBL/GenBank/DDBJ whole genome shotgun (WGS) entry which is preliminary data.</text>
</comment>
<evidence type="ECO:0000259" key="1">
    <source>
        <dbReference type="Pfam" id="PF13243"/>
    </source>
</evidence>
<proteinExistence type="predicted"/>
<dbReference type="Gene3D" id="1.50.10.20">
    <property type="match status" value="1"/>
</dbReference>